<dbReference type="Proteomes" id="UP001472677">
    <property type="component" value="Unassembled WGS sequence"/>
</dbReference>
<gene>
    <name evidence="1" type="ORF">V6N12_061758</name>
</gene>
<name>A0ABR2E1D7_9ROSI</name>
<keyword evidence="2" id="KW-1185">Reference proteome</keyword>
<accession>A0ABR2E1D7</accession>
<proteinExistence type="predicted"/>
<protein>
    <submittedName>
        <fullName evidence="1">Uncharacterized protein</fullName>
    </submittedName>
</protein>
<organism evidence="1 2">
    <name type="scientific">Hibiscus sabdariffa</name>
    <name type="common">roselle</name>
    <dbReference type="NCBI Taxonomy" id="183260"/>
    <lineage>
        <taxon>Eukaryota</taxon>
        <taxon>Viridiplantae</taxon>
        <taxon>Streptophyta</taxon>
        <taxon>Embryophyta</taxon>
        <taxon>Tracheophyta</taxon>
        <taxon>Spermatophyta</taxon>
        <taxon>Magnoliopsida</taxon>
        <taxon>eudicotyledons</taxon>
        <taxon>Gunneridae</taxon>
        <taxon>Pentapetalae</taxon>
        <taxon>rosids</taxon>
        <taxon>malvids</taxon>
        <taxon>Malvales</taxon>
        <taxon>Malvaceae</taxon>
        <taxon>Malvoideae</taxon>
        <taxon>Hibiscus</taxon>
    </lineage>
</organism>
<sequence>MIEISCLGRSYGNCGCIRTLLFLVPWTEHVNRFLKQVFGCSENALLLWLEYGSHVLVQALQMGSVALIDWRYDGDGHRRVGVN</sequence>
<reference evidence="1 2" key="1">
    <citation type="journal article" date="2024" name="G3 (Bethesda)">
        <title>Genome assembly of Hibiscus sabdariffa L. provides insights into metabolisms of medicinal natural products.</title>
        <authorList>
            <person name="Kim T."/>
        </authorList>
    </citation>
    <scope>NUCLEOTIDE SEQUENCE [LARGE SCALE GENOMIC DNA]</scope>
    <source>
        <strain evidence="1">TK-2024</strain>
        <tissue evidence="1">Old leaves</tissue>
    </source>
</reference>
<evidence type="ECO:0000313" key="1">
    <source>
        <dbReference type="EMBL" id="KAK8548854.1"/>
    </source>
</evidence>
<comment type="caution">
    <text evidence="1">The sequence shown here is derived from an EMBL/GenBank/DDBJ whole genome shotgun (WGS) entry which is preliminary data.</text>
</comment>
<evidence type="ECO:0000313" key="2">
    <source>
        <dbReference type="Proteomes" id="UP001472677"/>
    </source>
</evidence>
<dbReference type="EMBL" id="JBBPBM010000021">
    <property type="protein sequence ID" value="KAK8548854.1"/>
    <property type="molecule type" value="Genomic_DNA"/>
</dbReference>